<dbReference type="PANTHER" id="PTHR31485">
    <property type="entry name" value="PEPTIDYL SERINE ALPHA-GALACTOSYLTRANSFERASE"/>
    <property type="match status" value="1"/>
</dbReference>
<evidence type="ECO:0000256" key="1">
    <source>
        <dbReference type="SAM" id="Phobius"/>
    </source>
</evidence>
<organism evidence="2">
    <name type="scientific">Odontella aurita</name>
    <dbReference type="NCBI Taxonomy" id="265563"/>
    <lineage>
        <taxon>Eukaryota</taxon>
        <taxon>Sar</taxon>
        <taxon>Stramenopiles</taxon>
        <taxon>Ochrophyta</taxon>
        <taxon>Bacillariophyta</taxon>
        <taxon>Mediophyceae</taxon>
        <taxon>Biddulphiophycidae</taxon>
        <taxon>Eupodiscales</taxon>
        <taxon>Odontellaceae</taxon>
        <taxon>Odontella</taxon>
    </lineage>
</organism>
<name>A0A7S4IMB0_9STRA</name>
<gene>
    <name evidence="2" type="ORF">OAUR00152_LOCUS12863</name>
</gene>
<feature type="transmembrane region" description="Helical" evidence="1">
    <location>
        <begin position="12"/>
        <end position="33"/>
    </location>
</feature>
<keyword evidence="1" id="KW-0472">Membrane</keyword>
<dbReference type="AlphaFoldDB" id="A0A7S4IMB0"/>
<keyword evidence="1" id="KW-1133">Transmembrane helix</keyword>
<proteinExistence type="predicted"/>
<dbReference type="InterPro" id="IPR044845">
    <property type="entry name" value="HPAT/SRGT1-like"/>
</dbReference>
<dbReference type="PANTHER" id="PTHR31485:SF7">
    <property type="entry name" value="PEPTIDYL SERINE ALPHA-GALACTOSYLTRANSFERASE"/>
    <property type="match status" value="1"/>
</dbReference>
<dbReference type="EMBL" id="HBKQ01018933">
    <property type="protein sequence ID" value="CAE2233413.1"/>
    <property type="molecule type" value="Transcribed_RNA"/>
</dbReference>
<dbReference type="GO" id="GO:0016757">
    <property type="term" value="F:glycosyltransferase activity"/>
    <property type="evidence" value="ECO:0007669"/>
    <property type="project" value="InterPro"/>
</dbReference>
<sequence length="464" mass="51390">MKPESRKKHHISITTLFFRGASIFVLLHVLLVFQSPSEGNSAAGWVPRSREEGIAEIQSRAVHTSIVFSTDCSGYQHWQGIALWYSALRAGHRGSVTRIASGCDKDQEVTIRDEWRRIDPTGQFRVHFTPTFAIGHGYKYSNKPGGIRHWLLHANPPVREGFVCLIDPDMILLRPITTSLGAGVDARRGRNKKQVEYVNSNGMAKILRVAGLPDLPAVVRTGSPAGQHFGLGGAWVSTPNPSRPAWQNFSKSFVCGNGSPCTETSRDEANKRFAVGPVYIASREDWLSIAEKWWDFVPRVHAQYPHLLAEMYGYTMSVADLKLRFNLISSYMVSDPGTQSPTEAWAWIDDIAASSGASAVCEGADSTTLPFATRSLVGIPLPTTLHFCQRYKIAGHLFAKHKVAHDFFKCNGEPMHLDVSAILESLKNDSSNVKIRTAFMLCHLIPIVNTGLREYQRSACSVVN</sequence>
<protein>
    <submittedName>
        <fullName evidence="2">Uncharacterized protein</fullName>
    </submittedName>
</protein>
<keyword evidence="1" id="KW-0812">Transmembrane</keyword>
<reference evidence="2" key="1">
    <citation type="submission" date="2021-01" db="EMBL/GenBank/DDBJ databases">
        <authorList>
            <person name="Corre E."/>
            <person name="Pelletier E."/>
            <person name="Niang G."/>
            <person name="Scheremetjew M."/>
            <person name="Finn R."/>
            <person name="Kale V."/>
            <person name="Holt S."/>
            <person name="Cochrane G."/>
            <person name="Meng A."/>
            <person name="Brown T."/>
            <person name="Cohen L."/>
        </authorList>
    </citation>
    <scope>NUCLEOTIDE SEQUENCE</scope>
    <source>
        <strain evidence="2">Isolate 1302-5</strain>
    </source>
</reference>
<accession>A0A7S4IMB0</accession>
<evidence type="ECO:0000313" key="2">
    <source>
        <dbReference type="EMBL" id="CAE2233413.1"/>
    </source>
</evidence>